<proteinExistence type="predicted"/>
<name>A0A6N7Q2Y7_9BACT</name>
<keyword evidence="2" id="KW-0732">Signal</keyword>
<dbReference type="EMBL" id="WJIE01000024">
    <property type="protein sequence ID" value="MRG98057.1"/>
    <property type="molecule type" value="Genomic_DNA"/>
</dbReference>
<evidence type="ECO:0000256" key="1">
    <source>
        <dbReference type="SAM" id="Coils"/>
    </source>
</evidence>
<keyword evidence="1" id="KW-0175">Coiled coil</keyword>
<organism evidence="3 4">
    <name type="scientific">Polyangium spumosum</name>
    <dbReference type="NCBI Taxonomy" id="889282"/>
    <lineage>
        <taxon>Bacteria</taxon>
        <taxon>Pseudomonadati</taxon>
        <taxon>Myxococcota</taxon>
        <taxon>Polyangia</taxon>
        <taxon>Polyangiales</taxon>
        <taxon>Polyangiaceae</taxon>
        <taxon>Polyangium</taxon>
    </lineage>
</organism>
<reference evidence="3 4" key="1">
    <citation type="submission" date="2019-10" db="EMBL/GenBank/DDBJ databases">
        <title>A soil myxobacterium in the family Polyangiaceae.</title>
        <authorList>
            <person name="Li Y."/>
            <person name="Wang J."/>
        </authorList>
    </citation>
    <scope>NUCLEOTIDE SEQUENCE [LARGE SCALE GENOMIC DNA]</scope>
    <source>
        <strain evidence="3 4">DSM 14734</strain>
    </source>
</reference>
<sequence>MNARSTFAIRFFSAALIASSALMAGCMDASLGPDNVQESLIDESEALAIPTGSEMRLERTGEGEALSLVPNAAWKELAPGVFENGAEDGGNRIVVGAEGHEWAIEQAEKELSELQARSAAQVEEDPAVDDAIEQLQAQLANLQETAKSIAAAPVDTNLTLSCNIGFYTGPSSAVSGYYGAAALAQVACTGGCQTFTIAAQACTNFGCSPVYSSSRFVCSTPWTYGVTMSGSYGASCSSAASVSPPGIMSSWSGFCG</sequence>
<feature type="chain" id="PRO_5026711104" evidence="2">
    <location>
        <begin position="25"/>
        <end position="256"/>
    </location>
</feature>
<evidence type="ECO:0000256" key="2">
    <source>
        <dbReference type="SAM" id="SignalP"/>
    </source>
</evidence>
<feature type="signal peptide" evidence="2">
    <location>
        <begin position="1"/>
        <end position="24"/>
    </location>
</feature>
<gene>
    <name evidence="3" type="ORF">GF068_40035</name>
</gene>
<dbReference type="PROSITE" id="PS51257">
    <property type="entry name" value="PROKAR_LIPOPROTEIN"/>
    <property type="match status" value="1"/>
</dbReference>
<protein>
    <submittedName>
        <fullName evidence="3">Uncharacterized protein</fullName>
    </submittedName>
</protein>
<evidence type="ECO:0000313" key="3">
    <source>
        <dbReference type="EMBL" id="MRG98057.1"/>
    </source>
</evidence>
<dbReference type="Proteomes" id="UP000440224">
    <property type="component" value="Unassembled WGS sequence"/>
</dbReference>
<comment type="caution">
    <text evidence="3">The sequence shown here is derived from an EMBL/GenBank/DDBJ whole genome shotgun (WGS) entry which is preliminary data.</text>
</comment>
<dbReference type="RefSeq" id="WP_153824832.1">
    <property type="nucleotide sequence ID" value="NZ_WJIE01000024.1"/>
</dbReference>
<feature type="coiled-coil region" evidence="1">
    <location>
        <begin position="97"/>
        <end position="152"/>
    </location>
</feature>
<keyword evidence="4" id="KW-1185">Reference proteome</keyword>
<dbReference type="AlphaFoldDB" id="A0A6N7Q2Y7"/>
<accession>A0A6N7Q2Y7</accession>
<evidence type="ECO:0000313" key="4">
    <source>
        <dbReference type="Proteomes" id="UP000440224"/>
    </source>
</evidence>